<proteinExistence type="predicted"/>
<dbReference type="EMBL" id="JAULSN010000002">
    <property type="protein sequence ID" value="KAK3380740.1"/>
    <property type="molecule type" value="Genomic_DNA"/>
</dbReference>
<dbReference type="AlphaFoldDB" id="A0AAE0TVA5"/>
<sequence>MMHRHPPQLSFVLFILALLLAAASGQFIPSPEAPSPPGAPFNVKRTSQEILPRHLLDGGRELPKLDQGPAFKASTSYQYQVSLTVSSHASDFSSDLADPASEFLNATVGGVLTVKTWPLDQSPEANTLIFQATLNITHHQDPLPDCNVPAIPAGLDQLIHVTQDLKSGEFDLAAFPKLIDSYVVSRPNRMGSLRNETYTYIGTLVGTDDPCYSISAESMQGDEWESYAKATCYSNNNGGVSLSGTFDHARIGTDKAPNLLPIASVTISDRITILSETNEVDMYWGSNHMPSPALGAVTDIGARYVSSYVSAGNEAVDVSKNDEGYVKFRPQCVKLSDEPNDKRTDTIVSAAVPSPDKVTHGQAITQLQPIGVRWPMPHLATVSDECQFLWSFNDRSLAIDASGGYGDWQVIDLGSNVVSQCYSPGR</sequence>
<feature type="signal peptide" evidence="1">
    <location>
        <begin position="1"/>
        <end position="25"/>
    </location>
</feature>
<accession>A0AAE0TVA5</accession>
<gene>
    <name evidence="2" type="ORF">B0T24DRAFT_591193</name>
</gene>
<dbReference type="Proteomes" id="UP001287356">
    <property type="component" value="Unassembled WGS sequence"/>
</dbReference>
<protein>
    <submittedName>
        <fullName evidence="2">Uncharacterized protein</fullName>
    </submittedName>
</protein>
<name>A0AAE0TVA5_9PEZI</name>
<organism evidence="2 3">
    <name type="scientific">Lasiosphaeria ovina</name>
    <dbReference type="NCBI Taxonomy" id="92902"/>
    <lineage>
        <taxon>Eukaryota</taxon>
        <taxon>Fungi</taxon>
        <taxon>Dikarya</taxon>
        <taxon>Ascomycota</taxon>
        <taxon>Pezizomycotina</taxon>
        <taxon>Sordariomycetes</taxon>
        <taxon>Sordariomycetidae</taxon>
        <taxon>Sordariales</taxon>
        <taxon>Lasiosphaeriaceae</taxon>
        <taxon>Lasiosphaeria</taxon>
    </lineage>
</organism>
<evidence type="ECO:0000313" key="3">
    <source>
        <dbReference type="Proteomes" id="UP001287356"/>
    </source>
</evidence>
<comment type="caution">
    <text evidence="2">The sequence shown here is derived from an EMBL/GenBank/DDBJ whole genome shotgun (WGS) entry which is preliminary data.</text>
</comment>
<reference evidence="2" key="2">
    <citation type="submission" date="2023-06" db="EMBL/GenBank/DDBJ databases">
        <authorList>
            <consortium name="Lawrence Berkeley National Laboratory"/>
            <person name="Haridas S."/>
            <person name="Hensen N."/>
            <person name="Bonometti L."/>
            <person name="Westerberg I."/>
            <person name="Brannstrom I.O."/>
            <person name="Guillou S."/>
            <person name="Cros-Aarteil S."/>
            <person name="Calhoun S."/>
            <person name="Kuo A."/>
            <person name="Mondo S."/>
            <person name="Pangilinan J."/>
            <person name="Riley R."/>
            <person name="Labutti K."/>
            <person name="Andreopoulos B."/>
            <person name="Lipzen A."/>
            <person name="Chen C."/>
            <person name="Yanf M."/>
            <person name="Daum C."/>
            <person name="Ng V."/>
            <person name="Clum A."/>
            <person name="Steindorff A."/>
            <person name="Ohm R."/>
            <person name="Martin F."/>
            <person name="Silar P."/>
            <person name="Natvig D."/>
            <person name="Lalanne C."/>
            <person name="Gautier V."/>
            <person name="Ament-Velasquez S.L."/>
            <person name="Kruys A."/>
            <person name="Hutchinson M.I."/>
            <person name="Powell A.J."/>
            <person name="Barry K."/>
            <person name="Miller A.N."/>
            <person name="Grigoriev I.V."/>
            <person name="Debuchy R."/>
            <person name="Gladieux P."/>
            <person name="Thoren M.H."/>
            <person name="Johannesson H."/>
        </authorList>
    </citation>
    <scope>NUCLEOTIDE SEQUENCE</scope>
    <source>
        <strain evidence="2">CBS 958.72</strain>
    </source>
</reference>
<evidence type="ECO:0000313" key="2">
    <source>
        <dbReference type="EMBL" id="KAK3380740.1"/>
    </source>
</evidence>
<feature type="chain" id="PRO_5042099609" evidence="1">
    <location>
        <begin position="26"/>
        <end position="426"/>
    </location>
</feature>
<evidence type="ECO:0000256" key="1">
    <source>
        <dbReference type="SAM" id="SignalP"/>
    </source>
</evidence>
<keyword evidence="1" id="KW-0732">Signal</keyword>
<keyword evidence="3" id="KW-1185">Reference proteome</keyword>
<reference evidence="2" key="1">
    <citation type="journal article" date="2023" name="Mol. Phylogenet. Evol.">
        <title>Genome-scale phylogeny and comparative genomics of the fungal order Sordariales.</title>
        <authorList>
            <person name="Hensen N."/>
            <person name="Bonometti L."/>
            <person name="Westerberg I."/>
            <person name="Brannstrom I.O."/>
            <person name="Guillou S."/>
            <person name="Cros-Aarteil S."/>
            <person name="Calhoun S."/>
            <person name="Haridas S."/>
            <person name="Kuo A."/>
            <person name="Mondo S."/>
            <person name="Pangilinan J."/>
            <person name="Riley R."/>
            <person name="LaButti K."/>
            <person name="Andreopoulos B."/>
            <person name="Lipzen A."/>
            <person name="Chen C."/>
            <person name="Yan M."/>
            <person name="Daum C."/>
            <person name="Ng V."/>
            <person name="Clum A."/>
            <person name="Steindorff A."/>
            <person name="Ohm R.A."/>
            <person name="Martin F."/>
            <person name="Silar P."/>
            <person name="Natvig D.O."/>
            <person name="Lalanne C."/>
            <person name="Gautier V."/>
            <person name="Ament-Velasquez S.L."/>
            <person name="Kruys A."/>
            <person name="Hutchinson M.I."/>
            <person name="Powell A.J."/>
            <person name="Barry K."/>
            <person name="Miller A.N."/>
            <person name="Grigoriev I.V."/>
            <person name="Debuchy R."/>
            <person name="Gladieux P."/>
            <person name="Hiltunen Thoren M."/>
            <person name="Johannesson H."/>
        </authorList>
    </citation>
    <scope>NUCLEOTIDE SEQUENCE</scope>
    <source>
        <strain evidence="2">CBS 958.72</strain>
    </source>
</reference>